<dbReference type="InterPro" id="IPR018247">
    <property type="entry name" value="EF_Hand_1_Ca_BS"/>
</dbReference>
<dbReference type="Pfam" id="PF00266">
    <property type="entry name" value="Aminotran_5"/>
    <property type="match status" value="1"/>
</dbReference>
<accession>A0ABY4WIG8</accession>
<reference evidence="5" key="1">
    <citation type="submission" date="2022-06" db="EMBL/GenBank/DDBJ databases">
        <title>Genome sequencing of Brevibacillus sp. BB3-R1.</title>
        <authorList>
            <person name="Heo J."/>
            <person name="Lee D."/>
            <person name="Won M."/>
            <person name="Han B.-H."/>
            <person name="Hong S.-B."/>
            <person name="Kwon S.-W."/>
        </authorList>
    </citation>
    <scope>NUCLEOTIDE SEQUENCE</scope>
    <source>
        <strain evidence="5">BB3-R1</strain>
    </source>
</reference>
<comment type="catalytic activity">
    <reaction evidence="3">
        <text>(sulfur carrier)-H + L-cysteine = (sulfur carrier)-SH + L-alanine</text>
        <dbReference type="Rhea" id="RHEA:43892"/>
        <dbReference type="Rhea" id="RHEA-COMP:14737"/>
        <dbReference type="Rhea" id="RHEA-COMP:14739"/>
        <dbReference type="ChEBI" id="CHEBI:29917"/>
        <dbReference type="ChEBI" id="CHEBI:35235"/>
        <dbReference type="ChEBI" id="CHEBI:57972"/>
        <dbReference type="ChEBI" id="CHEBI:64428"/>
        <dbReference type="EC" id="2.8.1.7"/>
    </reaction>
</comment>
<dbReference type="RefSeq" id="WP_251873032.1">
    <property type="nucleotide sequence ID" value="NZ_CP098755.1"/>
</dbReference>
<organism evidence="5 6">
    <name type="scientific">Brevibacillus ruminantium</name>
    <dbReference type="NCBI Taxonomy" id="2950604"/>
    <lineage>
        <taxon>Bacteria</taxon>
        <taxon>Bacillati</taxon>
        <taxon>Bacillota</taxon>
        <taxon>Bacilli</taxon>
        <taxon>Bacillales</taxon>
        <taxon>Paenibacillaceae</taxon>
        <taxon>Brevibacillus</taxon>
    </lineage>
</organism>
<dbReference type="InterPro" id="IPR015421">
    <property type="entry name" value="PyrdxlP-dep_Trfase_major"/>
</dbReference>
<proteinExistence type="inferred from homology"/>
<evidence type="ECO:0000256" key="3">
    <source>
        <dbReference type="ARBA" id="ARBA00050776"/>
    </source>
</evidence>
<comment type="similarity">
    <text evidence="2">Belongs to the class-V pyridoxal-phosphate-dependent aminotransferase family. NifS/IscS subfamily.</text>
</comment>
<dbReference type="InterPro" id="IPR015424">
    <property type="entry name" value="PyrdxlP-dep_Trfase"/>
</dbReference>
<evidence type="ECO:0000256" key="1">
    <source>
        <dbReference type="ARBA" id="ARBA00001933"/>
    </source>
</evidence>
<dbReference type="InterPro" id="IPR015422">
    <property type="entry name" value="PyrdxlP-dep_Trfase_small"/>
</dbReference>
<gene>
    <name evidence="5" type="ORF">NDK47_00905</name>
</gene>
<dbReference type="Gene3D" id="3.40.640.10">
    <property type="entry name" value="Type I PLP-dependent aspartate aminotransferase-like (Major domain)"/>
    <property type="match status" value="1"/>
</dbReference>
<protein>
    <submittedName>
        <fullName evidence="5">Cysteine desulfurase</fullName>
    </submittedName>
</protein>
<evidence type="ECO:0000313" key="6">
    <source>
        <dbReference type="Proteomes" id="UP001056500"/>
    </source>
</evidence>
<dbReference type="Proteomes" id="UP001056500">
    <property type="component" value="Chromosome"/>
</dbReference>
<keyword evidence="6" id="KW-1185">Reference proteome</keyword>
<dbReference type="SUPFAM" id="SSF53383">
    <property type="entry name" value="PLP-dependent transferases"/>
    <property type="match status" value="1"/>
</dbReference>
<evidence type="ECO:0000313" key="5">
    <source>
        <dbReference type="EMBL" id="USG65948.1"/>
    </source>
</evidence>
<dbReference type="PANTHER" id="PTHR11601:SF34">
    <property type="entry name" value="CYSTEINE DESULFURASE"/>
    <property type="match status" value="1"/>
</dbReference>
<dbReference type="Gene3D" id="3.90.1150.10">
    <property type="entry name" value="Aspartate Aminotransferase, domain 1"/>
    <property type="match status" value="1"/>
</dbReference>
<dbReference type="PANTHER" id="PTHR11601">
    <property type="entry name" value="CYSTEINE DESULFURYLASE FAMILY MEMBER"/>
    <property type="match status" value="1"/>
</dbReference>
<dbReference type="InterPro" id="IPR000192">
    <property type="entry name" value="Aminotrans_V_dom"/>
</dbReference>
<name>A0ABY4WIG8_9BACL</name>
<sequence>MSNHINHLQLWEHLCQELGELLGLDQAVPSDVLHRALKDDRYAGYVCTSAQNRDLLRALIQDPKNQPFLLAEDFFAEKTPENSELLVNAQKLMMSLKEYLRQRQWEEIDGRMARLLTEEDPEGKPCKPCAELQVTNYREVYLDHCATTYVRPEVGKWLSEYYLNQWGFANPSSNTLEGRYASDQIERARKTIADCLSVSAEGIIFTGSGSEANNLAIKGIAMQHWAERGHLITSKVEHSAVLQVMNYLETLGFSVTYLDVDKEGRVSVQDVENAIRPDTILVSIMAANNEIGTLNPIGEIGQLCKARGIPFMVDAIQAFGRIPLHPEEMGISLLSFSGHKMYAPKGVGGLYVGEGIPLQPLIHGGGQERELRAGTENVASIVAMGKAAELMHREMEQETERLLALRDRFLTELGKIEDDFVINGSLEYRAPHNLSIGFAHVDSGALLRSLNRIGISTSISSACHSRRTKTSHVLEAIGADTEKYATIRFSFGLQTREEDLLYLFQYLPRILELLREEEIINIE</sequence>
<evidence type="ECO:0000259" key="4">
    <source>
        <dbReference type="Pfam" id="PF00266"/>
    </source>
</evidence>
<comment type="cofactor">
    <cofactor evidence="1">
        <name>pyridoxal 5'-phosphate</name>
        <dbReference type="ChEBI" id="CHEBI:597326"/>
    </cofactor>
</comment>
<evidence type="ECO:0000256" key="2">
    <source>
        <dbReference type="ARBA" id="ARBA00006490"/>
    </source>
</evidence>
<feature type="domain" description="Aminotransferase class V" evidence="4">
    <location>
        <begin position="140"/>
        <end position="502"/>
    </location>
</feature>
<dbReference type="PROSITE" id="PS00018">
    <property type="entry name" value="EF_HAND_1"/>
    <property type="match status" value="1"/>
</dbReference>
<dbReference type="EMBL" id="CP098755">
    <property type="protein sequence ID" value="USG65948.1"/>
    <property type="molecule type" value="Genomic_DNA"/>
</dbReference>